<evidence type="ECO:0000259" key="2">
    <source>
        <dbReference type="Pfam" id="PF03732"/>
    </source>
</evidence>
<feature type="domain" description="Retrotransposon gag" evidence="2">
    <location>
        <begin position="146"/>
        <end position="233"/>
    </location>
</feature>
<evidence type="ECO:0000313" key="4">
    <source>
        <dbReference type="Proteomes" id="UP000525078"/>
    </source>
</evidence>
<dbReference type="PANTHER" id="PTHR33223:SF10">
    <property type="entry name" value="AMINOTRANSFERASE-LIKE PLANT MOBILE DOMAIN-CONTAINING PROTEIN"/>
    <property type="match status" value="1"/>
</dbReference>
<proteinExistence type="predicted"/>
<accession>A0A7J6DVN7</accession>
<gene>
    <name evidence="3" type="ORF">F8388_013602</name>
</gene>
<feature type="region of interest" description="Disordered" evidence="1">
    <location>
        <begin position="24"/>
        <end position="86"/>
    </location>
</feature>
<comment type="caution">
    <text evidence="3">The sequence shown here is derived from an EMBL/GenBank/DDBJ whole genome shotgun (WGS) entry which is preliminary data.</text>
</comment>
<name>A0A7J6DVN7_CANSA</name>
<dbReference type="Proteomes" id="UP000525078">
    <property type="component" value="Unassembled WGS sequence"/>
</dbReference>
<dbReference type="PANTHER" id="PTHR33223">
    <property type="entry name" value="CCHC-TYPE DOMAIN-CONTAINING PROTEIN"/>
    <property type="match status" value="1"/>
</dbReference>
<evidence type="ECO:0000256" key="1">
    <source>
        <dbReference type="SAM" id="MobiDB-lite"/>
    </source>
</evidence>
<feature type="compositionally biased region" description="Basic and acidic residues" evidence="1">
    <location>
        <begin position="55"/>
        <end position="65"/>
    </location>
</feature>
<dbReference type="InterPro" id="IPR005162">
    <property type="entry name" value="Retrotrans_gag_dom"/>
</dbReference>
<evidence type="ECO:0000313" key="3">
    <source>
        <dbReference type="EMBL" id="KAF4350181.1"/>
    </source>
</evidence>
<dbReference type="AlphaFoldDB" id="A0A7J6DVN7"/>
<sequence>MEYNNLLRGEMGVHAKNDVNHTLGNQNCATDGSHDLSLQPPHVPRNIGVDDEEKGENPLGERRQPTQEVNYPSRGHPQREDPHLTHPYVGSRPNIPPHQGVNPHVEFEMPTRTKYDGTTDPLVHISDFNTLMQAHQVIRNLKCVLFLATLSGATFSWFKKFKRHSIVSWQQLSNAFKKEFQAARTHKLKCSSLANMRQFLGESLKAYINFFNIEATKTHGINDSARLMALVVGIAHGSVFWNNLQGNSCAPLKNS</sequence>
<reference evidence="3 4" key="1">
    <citation type="journal article" date="2020" name="bioRxiv">
        <title>Sequence and annotation of 42 cannabis genomes reveals extensive copy number variation in cannabinoid synthesis and pathogen resistance genes.</title>
        <authorList>
            <person name="Mckernan K.J."/>
            <person name="Helbert Y."/>
            <person name="Kane L.T."/>
            <person name="Ebling H."/>
            <person name="Zhang L."/>
            <person name="Liu B."/>
            <person name="Eaton Z."/>
            <person name="Mclaughlin S."/>
            <person name="Kingan S."/>
            <person name="Baybayan P."/>
            <person name="Concepcion G."/>
            <person name="Jordan M."/>
            <person name="Riva A."/>
            <person name="Barbazuk W."/>
            <person name="Harkins T."/>
        </authorList>
    </citation>
    <scope>NUCLEOTIDE SEQUENCE [LARGE SCALE GENOMIC DNA]</scope>
    <source>
        <strain evidence="4">cv. Jamaican Lion 4</strain>
        <tissue evidence="3">Leaf</tissue>
    </source>
</reference>
<dbReference type="Pfam" id="PF03732">
    <property type="entry name" value="Retrotrans_gag"/>
    <property type="match status" value="1"/>
</dbReference>
<organism evidence="3 4">
    <name type="scientific">Cannabis sativa</name>
    <name type="common">Hemp</name>
    <name type="synonym">Marijuana</name>
    <dbReference type="NCBI Taxonomy" id="3483"/>
    <lineage>
        <taxon>Eukaryota</taxon>
        <taxon>Viridiplantae</taxon>
        <taxon>Streptophyta</taxon>
        <taxon>Embryophyta</taxon>
        <taxon>Tracheophyta</taxon>
        <taxon>Spermatophyta</taxon>
        <taxon>Magnoliopsida</taxon>
        <taxon>eudicotyledons</taxon>
        <taxon>Gunneridae</taxon>
        <taxon>Pentapetalae</taxon>
        <taxon>rosids</taxon>
        <taxon>fabids</taxon>
        <taxon>Rosales</taxon>
        <taxon>Cannabaceae</taxon>
        <taxon>Cannabis</taxon>
    </lineage>
</organism>
<protein>
    <recommendedName>
        <fullName evidence="2">Retrotransposon gag domain-containing protein</fullName>
    </recommendedName>
</protein>
<dbReference type="EMBL" id="JAATIP010000373">
    <property type="protein sequence ID" value="KAF4350181.1"/>
    <property type="molecule type" value="Genomic_DNA"/>
</dbReference>